<evidence type="ECO:0000313" key="3">
    <source>
        <dbReference type="Proteomes" id="UP000323000"/>
    </source>
</evidence>
<dbReference type="EMBL" id="VAHF01000009">
    <property type="protein sequence ID" value="TXG54610.1"/>
    <property type="molecule type" value="Genomic_DNA"/>
</dbReference>
<feature type="transmembrane region" description="Helical" evidence="1">
    <location>
        <begin position="237"/>
        <end position="258"/>
    </location>
</feature>
<accession>A0A5C7HC00</accession>
<dbReference type="OrthoDB" id="1095660at2759"/>
<dbReference type="PANTHER" id="PTHR36714:SF1">
    <property type="entry name" value="T23E23.1"/>
    <property type="match status" value="1"/>
</dbReference>
<feature type="transmembrane region" description="Helical" evidence="1">
    <location>
        <begin position="144"/>
        <end position="168"/>
    </location>
</feature>
<dbReference type="PANTHER" id="PTHR36714">
    <property type="entry name" value="T23E23.1"/>
    <property type="match status" value="1"/>
</dbReference>
<feature type="transmembrane region" description="Helical" evidence="1">
    <location>
        <begin position="31"/>
        <end position="58"/>
    </location>
</feature>
<sequence>MEKSQIITKEKLQFSGMMKEALRIPFKNPNLILFFLVASLSLFFFLLLSEIIFLQSLIQILDLLMEYFPLLYGDSTGFDSWQPMYSIREMIGSLLSSLLLLGIIHLLDLVNTIITVYAASVIYTGEANNPMSLKQIISTPIKKVGFKGPLITSIYALLLSSLAFLGMLSLAMNLYITTDAFLILLFGLPLMGLLTKHIEWSGIWNMGMVISILEEKHGDVAIWVSAYLSKGCRKSGFLLAFVFFAWKIASRLSCIYYLQSHKGRIGLNVVEVIGGKVCLDCVANFMMWIGFLVYYYDCKKRFLEKKFDAPDEKSCSDTDCSSLNLFQGIFCSLVFGFL</sequence>
<comment type="caution">
    <text evidence="2">The sequence shown here is derived from an EMBL/GenBank/DDBJ whole genome shotgun (WGS) entry which is preliminary data.</text>
</comment>
<keyword evidence="1" id="KW-0472">Membrane</keyword>
<proteinExistence type="predicted"/>
<gene>
    <name evidence="2" type="ORF">EZV62_019866</name>
</gene>
<keyword evidence="1" id="KW-0812">Transmembrane</keyword>
<dbReference type="Proteomes" id="UP000323000">
    <property type="component" value="Chromosome 9"/>
</dbReference>
<feature type="transmembrane region" description="Helical" evidence="1">
    <location>
        <begin position="98"/>
        <end position="123"/>
    </location>
</feature>
<reference evidence="3" key="1">
    <citation type="journal article" date="2019" name="Gigascience">
        <title>De novo genome assembly of the endangered Acer yangbiense, a plant species with extremely small populations endemic to Yunnan Province, China.</title>
        <authorList>
            <person name="Yang J."/>
            <person name="Wariss H.M."/>
            <person name="Tao L."/>
            <person name="Zhang R."/>
            <person name="Yun Q."/>
            <person name="Hollingsworth P."/>
            <person name="Dao Z."/>
            <person name="Luo G."/>
            <person name="Guo H."/>
            <person name="Ma Y."/>
            <person name="Sun W."/>
        </authorList>
    </citation>
    <scope>NUCLEOTIDE SEQUENCE [LARGE SCALE GENOMIC DNA]</scope>
    <source>
        <strain evidence="3">cv. Malutang</strain>
    </source>
</reference>
<organism evidence="2 3">
    <name type="scientific">Acer yangbiense</name>
    <dbReference type="NCBI Taxonomy" id="1000413"/>
    <lineage>
        <taxon>Eukaryota</taxon>
        <taxon>Viridiplantae</taxon>
        <taxon>Streptophyta</taxon>
        <taxon>Embryophyta</taxon>
        <taxon>Tracheophyta</taxon>
        <taxon>Spermatophyta</taxon>
        <taxon>Magnoliopsida</taxon>
        <taxon>eudicotyledons</taxon>
        <taxon>Gunneridae</taxon>
        <taxon>Pentapetalae</taxon>
        <taxon>rosids</taxon>
        <taxon>malvids</taxon>
        <taxon>Sapindales</taxon>
        <taxon>Sapindaceae</taxon>
        <taxon>Hippocastanoideae</taxon>
        <taxon>Acereae</taxon>
        <taxon>Acer</taxon>
    </lineage>
</organism>
<protein>
    <submittedName>
        <fullName evidence="2">Uncharacterized protein</fullName>
    </submittedName>
</protein>
<keyword evidence="3" id="KW-1185">Reference proteome</keyword>
<feature type="transmembrane region" description="Helical" evidence="1">
    <location>
        <begin position="273"/>
        <end position="296"/>
    </location>
</feature>
<evidence type="ECO:0000256" key="1">
    <source>
        <dbReference type="SAM" id="Phobius"/>
    </source>
</evidence>
<evidence type="ECO:0000313" key="2">
    <source>
        <dbReference type="EMBL" id="TXG54610.1"/>
    </source>
</evidence>
<name>A0A5C7HC00_9ROSI</name>
<dbReference type="AlphaFoldDB" id="A0A5C7HC00"/>
<feature type="transmembrane region" description="Helical" evidence="1">
    <location>
        <begin position="174"/>
        <end position="194"/>
    </location>
</feature>
<keyword evidence="1" id="KW-1133">Transmembrane helix</keyword>